<dbReference type="Proteomes" id="UP000193067">
    <property type="component" value="Unassembled WGS sequence"/>
</dbReference>
<name>A0A1Y2IP77_TRAC3</name>
<keyword evidence="1" id="KW-0732">Signal</keyword>
<accession>A0A1Y2IP77</accession>
<gene>
    <name evidence="2" type="ORF">PYCCODRAFT_270010</name>
</gene>
<protein>
    <submittedName>
        <fullName evidence="2">Uncharacterized protein</fullName>
    </submittedName>
</protein>
<evidence type="ECO:0000256" key="1">
    <source>
        <dbReference type="SAM" id="SignalP"/>
    </source>
</evidence>
<evidence type="ECO:0000313" key="3">
    <source>
        <dbReference type="Proteomes" id="UP000193067"/>
    </source>
</evidence>
<keyword evidence="3" id="KW-1185">Reference proteome</keyword>
<sequence length="151" mass="15812">MFFSIVALAVAAVGQAVFATPLSATTTNVGASFPKSELKVELVTPHSNVTAGQNGLHPDTTQATFPADLLLCFDSLCGSCESFDLSTVPLDTCEIEFFFNSVAIAQPSGSGLPFAVFVTPPNLCATGAQIPIVNECFSVTPNSFDDFILQL</sequence>
<dbReference type="AlphaFoldDB" id="A0A1Y2IP77"/>
<reference evidence="2 3" key="1">
    <citation type="journal article" date="2015" name="Biotechnol. Biofuels">
        <title>Enhanced degradation of softwood versus hardwood by the white-rot fungus Pycnoporus coccineus.</title>
        <authorList>
            <person name="Couturier M."/>
            <person name="Navarro D."/>
            <person name="Chevret D."/>
            <person name="Henrissat B."/>
            <person name="Piumi F."/>
            <person name="Ruiz-Duenas F.J."/>
            <person name="Martinez A.T."/>
            <person name="Grigoriev I.V."/>
            <person name="Riley R."/>
            <person name="Lipzen A."/>
            <person name="Berrin J.G."/>
            <person name="Master E.R."/>
            <person name="Rosso M.N."/>
        </authorList>
    </citation>
    <scope>NUCLEOTIDE SEQUENCE [LARGE SCALE GENOMIC DNA]</scope>
    <source>
        <strain evidence="2 3">BRFM310</strain>
    </source>
</reference>
<feature type="signal peptide" evidence="1">
    <location>
        <begin position="1"/>
        <end position="19"/>
    </location>
</feature>
<evidence type="ECO:0000313" key="2">
    <source>
        <dbReference type="EMBL" id="OSD02915.1"/>
    </source>
</evidence>
<organism evidence="2 3">
    <name type="scientific">Trametes coccinea (strain BRFM310)</name>
    <name type="common">Pycnoporus coccineus</name>
    <dbReference type="NCBI Taxonomy" id="1353009"/>
    <lineage>
        <taxon>Eukaryota</taxon>
        <taxon>Fungi</taxon>
        <taxon>Dikarya</taxon>
        <taxon>Basidiomycota</taxon>
        <taxon>Agaricomycotina</taxon>
        <taxon>Agaricomycetes</taxon>
        <taxon>Polyporales</taxon>
        <taxon>Polyporaceae</taxon>
        <taxon>Trametes</taxon>
    </lineage>
</organism>
<dbReference type="OrthoDB" id="2744598at2759"/>
<proteinExistence type="predicted"/>
<dbReference type="EMBL" id="KZ084102">
    <property type="protein sequence ID" value="OSD02915.1"/>
    <property type="molecule type" value="Genomic_DNA"/>
</dbReference>
<feature type="chain" id="PRO_5012214962" evidence="1">
    <location>
        <begin position="20"/>
        <end position="151"/>
    </location>
</feature>